<proteinExistence type="predicted"/>
<dbReference type="NCBIfam" id="NF033208">
    <property type="entry name" value="choice_anch_E"/>
    <property type="match status" value="1"/>
</dbReference>
<feature type="signal peptide" evidence="1">
    <location>
        <begin position="1"/>
        <end position="19"/>
    </location>
</feature>
<dbReference type="NCBIfam" id="TIGR02595">
    <property type="entry name" value="PEP_CTERM"/>
    <property type="match status" value="1"/>
</dbReference>
<evidence type="ECO:0000259" key="2">
    <source>
        <dbReference type="Pfam" id="PF07589"/>
    </source>
</evidence>
<name>A0A840L4B0_9BURK</name>
<dbReference type="Proteomes" id="UP000562027">
    <property type="component" value="Unassembled WGS sequence"/>
</dbReference>
<keyword evidence="4" id="KW-1185">Reference proteome</keyword>
<evidence type="ECO:0000256" key="1">
    <source>
        <dbReference type="SAM" id="SignalP"/>
    </source>
</evidence>
<dbReference type="EMBL" id="JACHLP010000001">
    <property type="protein sequence ID" value="MBB4841673.1"/>
    <property type="molecule type" value="Genomic_DNA"/>
</dbReference>
<evidence type="ECO:0000313" key="4">
    <source>
        <dbReference type="Proteomes" id="UP000562027"/>
    </source>
</evidence>
<feature type="chain" id="PRO_5032960594" description="Ice-binding protein C-terminal domain-containing protein" evidence="1">
    <location>
        <begin position="20"/>
        <end position="222"/>
    </location>
</feature>
<organism evidence="3 4">
    <name type="scientific">Roseateles oligotrophus</name>
    <dbReference type="NCBI Taxonomy" id="1769250"/>
    <lineage>
        <taxon>Bacteria</taxon>
        <taxon>Pseudomonadati</taxon>
        <taxon>Pseudomonadota</taxon>
        <taxon>Betaproteobacteria</taxon>
        <taxon>Burkholderiales</taxon>
        <taxon>Sphaerotilaceae</taxon>
        <taxon>Roseateles</taxon>
    </lineage>
</organism>
<comment type="caution">
    <text evidence="3">The sequence shown here is derived from an EMBL/GenBank/DDBJ whole genome shotgun (WGS) entry which is preliminary data.</text>
</comment>
<feature type="domain" description="Ice-binding protein C-terminal" evidence="2">
    <location>
        <begin position="196"/>
        <end position="220"/>
    </location>
</feature>
<keyword evidence="1" id="KW-0732">Signal</keyword>
<evidence type="ECO:0000313" key="3">
    <source>
        <dbReference type="EMBL" id="MBB4841673.1"/>
    </source>
</evidence>
<dbReference type="Pfam" id="PF07589">
    <property type="entry name" value="PEP-CTERM"/>
    <property type="match status" value="1"/>
</dbReference>
<dbReference type="RefSeq" id="WP_184295107.1">
    <property type="nucleotide sequence ID" value="NZ_JACHLP010000001.1"/>
</dbReference>
<protein>
    <recommendedName>
        <fullName evidence="2">Ice-binding protein C-terminal domain-containing protein</fullName>
    </recommendedName>
</protein>
<reference evidence="3 4" key="1">
    <citation type="submission" date="2020-08" db="EMBL/GenBank/DDBJ databases">
        <title>Functional genomics of gut bacteria from endangered species of beetles.</title>
        <authorList>
            <person name="Carlos-Shanley C."/>
        </authorList>
    </citation>
    <scope>NUCLEOTIDE SEQUENCE [LARGE SCALE GENOMIC DNA]</scope>
    <source>
        <strain evidence="3 4">S00239</strain>
    </source>
</reference>
<accession>A0A840L4B0</accession>
<gene>
    <name evidence="3" type="ORF">HNP55_000168</name>
</gene>
<dbReference type="InterPro" id="IPR013424">
    <property type="entry name" value="Ice-binding_C"/>
</dbReference>
<sequence>MKKLSTLVLALAAAGAAQADTVSYQFSNSLATTEIHQSGQLGFFDTNLGVLSGIALSINGKMLSSITLTNNAAQQQSPIAKGTVDLYFASDLGALNLLFAASNPLSMSATVNNIVLQSSETRVFDNLYAEKAAMFDLQLNSMWADFSRAGGGAFNVSCTSVSGIAVSGGGGNIEASQATDAACGAKITYTYGPATQVPEPASLALVALALVGAGAAARRRPA</sequence>
<dbReference type="AlphaFoldDB" id="A0A840L4B0"/>